<keyword evidence="1" id="KW-0175">Coiled coil</keyword>
<reference evidence="2 3" key="1">
    <citation type="submission" date="2019-09" db="EMBL/GenBank/DDBJ databases">
        <title>A chromosome-level genome assembly of the Chinese tupelo Nyssa sinensis.</title>
        <authorList>
            <person name="Yang X."/>
            <person name="Kang M."/>
            <person name="Yang Y."/>
            <person name="Xiong H."/>
            <person name="Wang M."/>
            <person name="Zhang Z."/>
            <person name="Wang Z."/>
            <person name="Wu H."/>
            <person name="Ma T."/>
            <person name="Liu J."/>
            <person name="Xi Z."/>
        </authorList>
    </citation>
    <scope>NUCLEOTIDE SEQUENCE [LARGE SCALE GENOMIC DNA]</scope>
    <source>
        <strain evidence="2">J267</strain>
        <tissue evidence="2">Leaf</tissue>
    </source>
</reference>
<accession>A0A5J5BI43</accession>
<keyword evidence="3" id="KW-1185">Reference proteome</keyword>
<organism evidence="2 3">
    <name type="scientific">Nyssa sinensis</name>
    <dbReference type="NCBI Taxonomy" id="561372"/>
    <lineage>
        <taxon>Eukaryota</taxon>
        <taxon>Viridiplantae</taxon>
        <taxon>Streptophyta</taxon>
        <taxon>Embryophyta</taxon>
        <taxon>Tracheophyta</taxon>
        <taxon>Spermatophyta</taxon>
        <taxon>Magnoliopsida</taxon>
        <taxon>eudicotyledons</taxon>
        <taxon>Gunneridae</taxon>
        <taxon>Pentapetalae</taxon>
        <taxon>asterids</taxon>
        <taxon>Cornales</taxon>
        <taxon>Nyssaceae</taxon>
        <taxon>Nyssa</taxon>
    </lineage>
</organism>
<feature type="coiled-coil region" evidence="1">
    <location>
        <begin position="221"/>
        <end position="248"/>
    </location>
</feature>
<gene>
    <name evidence="2" type="ORF">F0562_025385</name>
</gene>
<protein>
    <submittedName>
        <fullName evidence="2">Uncharacterized protein</fullName>
    </submittedName>
</protein>
<dbReference type="EMBL" id="CM018036">
    <property type="protein sequence ID" value="KAA8541422.1"/>
    <property type="molecule type" value="Genomic_DNA"/>
</dbReference>
<evidence type="ECO:0000256" key="1">
    <source>
        <dbReference type="SAM" id="Coils"/>
    </source>
</evidence>
<evidence type="ECO:0000313" key="3">
    <source>
        <dbReference type="Proteomes" id="UP000325577"/>
    </source>
</evidence>
<dbReference type="AlphaFoldDB" id="A0A5J5BI43"/>
<name>A0A5J5BI43_9ASTE</name>
<proteinExistence type="predicted"/>
<dbReference type="Proteomes" id="UP000325577">
    <property type="component" value="Linkage Group LG13"/>
</dbReference>
<evidence type="ECO:0000313" key="2">
    <source>
        <dbReference type="EMBL" id="KAA8541422.1"/>
    </source>
</evidence>
<sequence>MTKDCDVMHTFVLDVPKNLGLSNDIPEPNVTTDINLVEELDITFKVDQELGEPSFAQVLTLVRLWCLLFNFLDNSSLSLIIMCFVLSVQDAQETDVLEGVVQEAKISRPDKFGFVTSLSHVLVDHQPSSLSIYDPDLFIPFMEVVHKVPTSSTINVETPDLQDPSAQHIFLLSRDVSPDYLVDLMETVEVFECDGLVLAWLHEYWERLGQVPCHISCVRELYQLEGEHVRLREQVASLEHQIAKLKSCDMDVMELSLNKEGSRRSTLLDLV</sequence>